<name>A0A1M6IDB4_9BACT</name>
<evidence type="ECO:0000256" key="10">
    <source>
        <dbReference type="ARBA" id="ARBA00023136"/>
    </source>
</evidence>
<evidence type="ECO:0000313" key="17">
    <source>
        <dbReference type="EMBL" id="SHJ32417.1"/>
    </source>
</evidence>
<feature type="binding site" evidence="12">
    <location>
        <position position="275"/>
    </location>
    <ligand>
        <name>Zn(2+)</name>
        <dbReference type="ChEBI" id="CHEBI:29105"/>
        <note>catalytic</note>
    </ligand>
</feature>
<evidence type="ECO:0000256" key="12">
    <source>
        <dbReference type="PIRSR" id="PIRSR627057-2"/>
    </source>
</evidence>
<dbReference type="EMBL" id="FQZU01000006">
    <property type="protein sequence ID" value="SHJ32417.1"/>
    <property type="molecule type" value="Genomic_DNA"/>
</dbReference>
<dbReference type="GO" id="GO:0004222">
    <property type="term" value="F:metalloendopeptidase activity"/>
    <property type="evidence" value="ECO:0007669"/>
    <property type="project" value="InterPro"/>
</dbReference>
<dbReference type="Gene3D" id="3.30.2010.10">
    <property type="entry name" value="Metalloproteases ('zincins'), catalytic domain"/>
    <property type="match status" value="1"/>
</dbReference>
<feature type="binding site" evidence="12">
    <location>
        <position position="279"/>
    </location>
    <ligand>
        <name>Zn(2+)</name>
        <dbReference type="ChEBI" id="CHEBI:29105"/>
        <note>catalytic</note>
    </ligand>
</feature>
<keyword evidence="18" id="KW-1185">Reference proteome</keyword>
<evidence type="ECO:0000256" key="7">
    <source>
        <dbReference type="ARBA" id="ARBA00022833"/>
    </source>
</evidence>
<keyword evidence="6" id="KW-0256">Endoplasmic reticulum</keyword>
<keyword evidence="10 14" id="KW-0472">Membrane</keyword>
<keyword evidence="3 14" id="KW-0812">Transmembrane</keyword>
<sequence length="414" mass="46524">MLNSYAWIILIFVLLDYALGAVAGVLNLKNIRDELPGEFADVWDKDRYAKSQQYLAATTRLGLVSSTVLLVVLLVFWFAGGFNYTDALARSLGFGPTLTGLAYFAILAVLSNIISTGFSLYSTFVIEERFGFNKTTFKTYILDRIKIAALACILGGPIIGGVLYFLGNAGPNAWLYCWAGVTVFILFIQMAAPTWIMPLFNKFLPLENQELKQAVLDYTDSVDFPLENLFMMDGSKRSSKSNAFFAGFGKRRRIALFDTLIEKHTIPELVAVVAHEVGHYKKKHILANMIISILHLGIMFYLLSLFISRQGLFDAFFMEQSSVYAGLLFFGLLYTPVETILGLGLGMLSRKNEYEADRFSVMTTDDPQSLIDALKKLSRDNLSNLRPHPFYVFLAYSHPPVLERIRAIKLIKTH</sequence>
<dbReference type="Pfam" id="PF16491">
    <property type="entry name" value="Peptidase_M48_N"/>
    <property type="match status" value="1"/>
</dbReference>
<keyword evidence="4 12" id="KW-0479">Metal-binding</keyword>
<evidence type="ECO:0000256" key="14">
    <source>
        <dbReference type="SAM" id="Phobius"/>
    </source>
</evidence>
<evidence type="ECO:0000256" key="4">
    <source>
        <dbReference type="ARBA" id="ARBA00022723"/>
    </source>
</evidence>
<dbReference type="Pfam" id="PF01435">
    <property type="entry name" value="Peptidase_M48"/>
    <property type="match status" value="1"/>
</dbReference>
<feature type="binding site" evidence="12">
    <location>
        <position position="353"/>
    </location>
    <ligand>
        <name>Zn(2+)</name>
        <dbReference type="ChEBI" id="CHEBI:29105"/>
        <note>catalytic</note>
    </ligand>
</feature>
<feature type="active site" description="Proton donor" evidence="11">
    <location>
        <position position="357"/>
    </location>
</feature>
<dbReference type="PANTHER" id="PTHR10120">
    <property type="entry name" value="CAAX PRENYL PROTEASE 1"/>
    <property type="match status" value="1"/>
</dbReference>
<feature type="active site" evidence="11">
    <location>
        <position position="276"/>
    </location>
</feature>
<gene>
    <name evidence="17" type="ORF">SAMN02745216_01438</name>
</gene>
<evidence type="ECO:0000256" key="2">
    <source>
        <dbReference type="ARBA" id="ARBA00022670"/>
    </source>
</evidence>
<evidence type="ECO:0000256" key="11">
    <source>
        <dbReference type="PIRSR" id="PIRSR627057-1"/>
    </source>
</evidence>
<feature type="transmembrane region" description="Helical" evidence="14">
    <location>
        <begin position="285"/>
        <end position="307"/>
    </location>
</feature>
<feature type="transmembrane region" description="Helical" evidence="14">
    <location>
        <begin position="61"/>
        <end position="80"/>
    </location>
</feature>
<evidence type="ECO:0000256" key="1">
    <source>
        <dbReference type="ARBA" id="ARBA00004477"/>
    </source>
</evidence>
<evidence type="ECO:0000256" key="13">
    <source>
        <dbReference type="RuleBase" id="RU003983"/>
    </source>
</evidence>
<feature type="transmembrane region" description="Helical" evidence="14">
    <location>
        <begin position="147"/>
        <end position="167"/>
    </location>
</feature>
<feature type="transmembrane region" description="Helical" evidence="14">
    <location>
        <begin position="173"/>
        <end position="196"/>
    </location>
</feature>
<comment type="subcellular location">
    <subcellularLocation>
        <location evidence="1">Endoplasmic reticulum membrane</location>
        <topology evidence="1">Multi-pass membrane protein</topology>
    </subcellularLocation>
</comment>
<evidence type="ECO:0000256" key="8">
    <source>
        <dbReference type="ARBA" id="ARBA00022989"/>
    </source>
</evidence>
<feature type="transmembrane region" description="Helical" evidence="14">
    <location>
        <begin position="6"/>
        <end position="26"/>
    </location>
</feature>
<proteinExistence type="inferred from homology"/>
<keyword evidence="2 13" id="KW-0645">Protease</keyword>
<evidence type="ECO:0000256" key="6">
    <source>
        <dbReference type="ARBA" id="ARBA00022824"/>
    </source>
</evidence>
<feature type="domain" description="CAAX prenyl protease 1 N-terminal" evidence="16">
    <location>
        <begin position="27"/>
        <end position="202"/>
    </location>
</feature>
<evidence type="ECO:0000313" key="18">
    <source>
        <dbReference type="Proteomes" id="UP000183994"/>
    </source>
</evidence>
<dbReference type="FunFam" id="3.30.2010.10:FF:000002">
    <property type="entry name" value="CAAX prenyl protease"/>
    <property type="match status" value="1"/>
</dbReference>
<keyword evidence="5 13" id="KW-0378">Hydrolase</keyword>
<feature type="transmembrane region" description="Helical" evidence="14">
    <location>
        <begin position="100"/>
        <end position="126"/>
    </location>
</feature>
<organism evidence="17 18">
    <name type="scientific">Desulfatibacillum alkenivorans DSM 16219</name>
    <dbReference type="NCBI Taxonomy" id="1121393"/>
    <lineage>
        <taxon>Bacteria</taxon>
        <taxon>Pseudomonadati</taxon>
        <taxon>Thermodesulfobacteriota</taxon>
        <taxon>Desulfobacteria</taxon>
        <taxon>Desulfobacterales</taxon>
        <taxon>Desulfatibacillaceae</taxon>
        <taxon>Desulfatibacillum</taxon>
    </lineage>
</organism>
<keyword evidence="8 14" id="KW-1133">Transmembrane helix</keyword>
<dbReference type="AlphaFoldDB" id="A0A1M6IDB4"/>
<evidence type="ECO:0000259" key="16">
    <source>
        <dbReference type="Pfam" id="PF16491"/>
    </source>
</evidence>
<dbReference type="GO" id="GO:0071586">
    <property type="term" value="P:CAAX-box protein processing"/>
    <property type="evidence" value="ECO:0007669"/>
    <property type="project" value="InterPro"/>
</dbReference>
<evidence type="ECO:0000256" key="3">
    <source>
        <dbReference type="ARBA" id="ARBA00022692"/>
    </source>
</evidence>
<feature type="transmembrane region" description="Helical" evidence="14">
    <location>
        <begin position="327"/>
        <end position="348"/>
    </location>
</feature>
<dbReference type="InterPro" id="IPR027057">
    <property type="entry name" value="CAXX_Prtase_1"/>
</dbReference>
<evidence type="ECO:0000259" key="15">
    <source>
        <dbReference type="Pfam" id="PF01435"/>
    </source>
</evidence>
<dbReference type="CDD" id="cd07343">
    <property type="entry name" value="M48A_Zmpste24p_like"/>
    <property type="match status" value="1"/>
</dbReference>
<dbReference type="InterPro" id="IPR032456">
    <property type="entry name" value="Peptidase_M48_N"/>
</dbReference>
<comment type="similarity">
    <text evidence="13">Belongs to the peptidase M48 family.</text>
</comment>
<feature type="domain" description="Peptidase M48" evidence="15">
    <location>
        <begin position="205"/>
        <end position="409"/>
    </location>
</feature>
<keyword evidence="9 13" id="KW-0482">Metalloprotease</keyword>
<keyword evidence="7 12" id="KW-0862">Zinc</keyword>
<dbReference type="STRING" id="1121393.SAMN02745216_01438"/>
<dbReference type="InterPro" id="IPR001915">
    <property type="entry name" value="Peptidase_M48"/>
</dbReference>
<accession>A0A1M6IDB4</accession>
<evidence type="ECO:0000256" key="5">
    <source>
        <dbReference type="ARBA" id="ARBA00022801"/>
    </source>
</evidence>
<evidence type="ECO:0000256" key="9">
    <source>
        <dbReference type="ARBA" id="ARBA00023049"/>
    </source>
</evidence>
<dbReference type="GO" id="GO:0046872">
    <property type="term" value="F:metal ion binding"/>
    <property type="evidence" value="ECO:0007669"/>
    <property type="project" value="UniProtKB-KW"/>
</dbReference>
<dbReference type="Proteomes" id="UP000183994">
    <property type="component" value="Unassembled WGS sequence"/>
</dbReference>
<comment type="cofactor">
    <cofactor evidence="12 13">
        <name>Zn(2+)</name>
        <dbReference type="ChEBI" id="CHEBI:29105"/>
    </cofactor>
    <text evidence="12 13">Binds 1 zinc ion per subunit.</text>
</comment>
<reference evidence="18" key="1">
    <citation type="submission" date="2016-11" db="EMBL/GenBank/DDBJ databases">
        <authorList>
            <person name="Varghese N."/>
            <person name="Submissions S."/>
        </authorList>
    </citation>
    <scope>NUCLEOTIDE SEQUENCE [LARGE SCALE GENOMIC DNA]</scope>
    <source>
        <strain evidence="18">DSM 16219</strain>
    </source>
</reference>
<protein>
    <submittedName>
        <fullName evidence="17">STE24 endopeptidase</fullName>
    </submittedName>
</protein>